<dbReference type="PANTHER" id="PTHR10948:SF23">
    <property type="entry name" value="TRANSPOSASE INSI FOR INSERTION SEQUENCE ELEMENT IS30A-RELATED"/>
    <property type="match status" value="1"/>
</dbReference>
<dbReference type="GO" id="GO:0005829">
    <property type="term" value="C:cytosol"/>
    <property type="evidence" value="ECO:0007669"/>
    <property type="project" value="TreeGrafter"/>
</dbReference>
<comment type="caution">
    <text evidence="4">The sequence shown here is derived from an EMBL/GenBank/DDBJ whole genome shotgun (WGS) entry which is preliminary data.</text>
</comment>
<dbReference type="InterPro" id="IPR000835">
    <property type="entry name" value="HTH_MarR-typ"/>
</dbReference>
<evidence type="ECO:0000256" key="1">
    <source>
        <dbReference type="SAM" id="MobiDB-lite"/>
    </source>
</evidence>
<sequence>MPGGRLTQPERQQIALGLADGLAYAEIARRLERPTSTVTREVMRNGGPTAYRADLAHRATEHRAQRRRQPAPRGPRTPPQPYGRDAGAVRAYEETLTSVFMQSGTPRMMARVMACLCVSDAGTLTAAELVQRLQVSPASVSKAIAFLESQDLVRRERDERRRERYSIDDDVWYQSMIASARATAQVAETARQGVAVLVPGTPAARRLENIGRFLDFVSESLTRAADQAREVLHAKPGTAADDPGRPDPERGQDRRPAGTAQDG</sequence>
<reference evidence="4 5" key="1">
    <citation type="submission" date="2020-08" db="EMBL/GenBank/DDBJ databases">
        <title>Sequencing the genomes of 1000 actinobacteria strains.</title>
        <authorList>
            <person name="Klenk H.-P."/>
        </authorList>
    </citation>
    <scope>NUCLEOTIDE SEQUENCE [LARGE SCALE GENOMIC DNA]</scope>
    <source>
        <strain evidence="4 5">DSM 41827</strain>
    </source>
</reference>
<dbReference type="SUPFAM" id="SSF46785">
    <property type="entry name" value="Winged helix' DNA-binding domain"/>
    <property type="match status" value="1"/>
</dbReference>
<dbReference type="GO" id="GO:0004803">
    <property type="term" value="F:transposase activity"/>
    <property type="evidence" value="ECO:0007669"/>
    <property type="project" value="TreeGrafter"/>
</dbReference>
<feature type="compositionally biased region" description="Pro residues" evidence="1">
    <location>
        <begin position="72"/>
        <end position="81"/>
    </location>
</feature>
<dbReference type="Pfam" id="PF13936">
    <property type="entry name" value="HTH_38"/>
    <property type="match status" value="1"/>
</dbReference>
<dbReference type="GO" id="GO:0003700">
    <property type="term" value="F:DNA-binding transcription factor activity"/>
    <property type="evidence" value="ECO:0007669"/>
    <property type="project" value="InterPro"/>
</dbReference>
<dbReference type="InterPro" id="IPR025246">
    <property type="entry name" value="IS30-like_HTH"/>
</dbReference>
<feature type="compositionally biased region" description="Basic and acidic residues" evidence="1">
    <location>
        <begin position="54"/>
        <end position="63"/>
    </location>
</feature>
<organism evidence="4 5">
    <name type="scientific">Streptomyces murinus</name>
    <dbReference type="NCBI Taxonomy" id="33900"/>
    <lineage>
        <taxon>Bacteria</taxon>
        <taxon>Bacillati</taxon>
        <taxon>Actinomycetota</taxon>
        <taxon>Actinomycetes</taxon>
        <taxon>Kitasatosporales</taxon>
        <taxon>Streptomycetaceae</taxon>
        <taxon>Streptomyces</taxon>
    </lineage>
</organism>
<dbReference type="RefSeq" id="WP_182774404.1">
    <property type="nucleotide sequence ID" value="NZ_BAAAHW010000057.1"/>
</dbReference>
<dbReference type="AlphaFoldDB" id="A0A7W3NID3"/>
<protein>
    <submittedName>
        <fullName evidence="4">Putative transcriptional regulator</fullName>
    </submittedName>
</protein>
<dbReference type="Pfam" id="PF12802">
    <property type="entry name" value="MarR_2"/>
    <property type="match status" value="1"/>
</dbReference>
<dbReference type="Proteomes" id="UP000577386">
    <property type="component" value="Unassembled WGS sequence"/>
</dbReference>
<feature type="compositionally biased region" description="Basic and acidic residues" evidence="1">
    <location>
        <begin position="242"/>
        <end position="256"/>
    </location>
</feature>
<feature type="region of interest" description="Disordered" evidence="1">
    <location>
        <begin position="36"/>
        <end position="85"/>
    </location>
</feature>
<gene>
    <name evidence="4" type="ORF">HDA42_000168</name>
</gene>
<evidence type="ECO:0000259" key="2">
    <source>
        <dbReference type="Pfam" id="PF12802"/>
    </source>
</evidence>
<dbReference type="PANTHER" id="PTHR10948">
    <property type="entry name" value="TRANSPOSASE"/>
    <property type="match status" value="1"/>
</dbReference>
<dbReference type="EMBL" id="JACJIJ010000001">
    <property type="protein sequence ID" value="MBA9050993.1"/>
    <property type="molecule type" value="Genomic_DNA"/>
</dbReference>
<dbReference type="GO" id="GO:0032196">
    <property type="term" value="P:transposition"/>
    <property type="evidence" value="ECO:0007669"/>
    <property type="project" value="TreeGrafter"/>
</dbReference>
<feature type="domain" description="HTH marR-type" evidence="2">
    <location>
        <begin position="119"/>
        <end position="160"/>
    </location>
</feature>
<dbReference type="InterPro" id="IPR036390">
    <property type="entry name" value="WH_DNA-bd_sf"/>
</dbReference>
<dbReference type="InterPro" id="IPR036388">
    <property type="entry name" value="WH-like_DNA-bd_sf"/>
</dbReference>
<evidence type="ECO:0000259" key="3">
    <source>
        <dbReference type="Pfam" id="PF13936"/>
    </source>
</evidence>
<keyword evidence="5" id="KW-1185">Reference proteome</keyword>
<feature type="region of interest" description="Disordered" evidence="1">
    <location>
        <begin position="228"/>
        <end position="263"/>
    </location>
</feature>
<feature type="domain" description="Transposase IS30-like HTH" evidence="3">
    <location>
        <begin position="5"/>
        <end position="45"/>
    </location>
</feature>
<evidence type="ECO:0000313" key="4">
    <source>
        <dbReference type="EMBL" id="MBA9050993.1"/>
    </source>
</evidence>
<accession>A0A7W3NID3</accession>
<evidence type="ECO:0000313" key="5">
    <source>
        <dbReference type="Proteomes" id="UP000577386"/>
    </source>
</evidence>
<name>A0A7W3NID3_STRMR</name>
<dbReference type="Gene3D" id="1.10.10.10">
    <property type="entry name" value="Winged helix-like DNA-binding domain superfamily/Winged helix DNA-binding domain"/>
    <property type="match status" value="1"/>
</dbReference>
<dbReference type="InterPro" id="IPR051917">
    <property type="entry name" value="Transposase-Integrase"/>
</dbReference>
<proteinExistence type="predicted"/>